<protein>
    <submittedName>
        <fullName evidence="2">Uncharacterized protein</fullName>
    </submittedName>
</protein>
<feature type="region of interest" description="Disordered" evidence="1">
    <location>
        <begin position="39"/>
        <end position="95"/>
    </location>
</feature>
<evidence type="ECO:0000313" key="2">
    <source>
        <dbReference type="EMBL" id="KAJ1166118.1"/>
    </source>
</evidence>
<evidence type="ECO:0000313" key="3">
    <source>
        <dbReference type="Proteomes" id="UP001066276"/>
    </source>
</evidence>
<reference evidence="2" key="1">
    <citation type="journal article" date="2022" name="bioRxiv">
        <title>Sequencing and chromosome-scale assembly of the giantPleurodeles waltlgenome.</title>
        <authorList>
            <person name="Brown T."/>
            <person name="Elewa A."/>
            <person name="Iarovenko S."/>
            <person name="Subramanian E."/>
            <person name="Araus A.J."/>
            <person name="Petzold A."/>
            <person name="Susuki M."/>
            <person name="Suzuki K.-i.T."/>
            <person name="Hayashi T."/>
            <person name="Toyoda A."/>
            <person name="Oliveira C."/>
            <person name="Osipova E."/>
            <person name="Leigh N.D."/>
            <person name="Simon A."/>
            <person name="Yun M.H."/>
        </authorList>
    </citation>
    <scope>NUCLEOTIDE SEQUENCE</scope>
    <source>
        <strain evidence="2">20211129_DDA</strain>
        <tissue evidence="2">Liver</tissue>
    </source>
</reference>
<name>A0AAV7SPX0_PLEWA</name>
<dbReference type="EMBL" id="JANPWB010000008">
    <property type="protein sequence ID" value="KAJ1166118.1"/>
    <property type="molecule type" value="Genomic_DNA"/>
</dbReference>
<sequence length="95" mass="10723">MVRTAVPARKKPRRRLSSDTAPESEWRYSRGCEIGVTRCPDDRGPGVSNVTPDFRVRESGKREDGRKRVSEESDAADFQTAEPTVTESENQEEPK</sequence>
<proteinExistence type="predicted"/>
<accession>A0AAV7SPX0</accession>
<keyword evidence="3" id="KW-1185">Reference proteome</keyword>
<feature type="compositionally biased region" description="Basic and acidic residues" evidence="1">
    <location>
        <begin position="54"/>
        <end position="71"/>
    </location>
</feature>
<dbReference type="Proteomes" id="UP001066276">
    <property type="component" value="Chromosome 4_2"/>
</dbReference>
<organism evidence="2 3">
    <name type="scientific">Pleurodeles waltl</name>
    <name type="common">Iberian ribbed newt</name>
    <dbReference type="NCBI Taxonomy" id="8319"/>
    <lineage>
        <taxon>Eukaryota</taxon>
        <taxon>Metazoa</taxon>
        <taxon>Chordata</taxon>
        <taxon>Craniata</taxon>
        <taxon>Vertebrata</taxon>
        <taxon>Euteleostomi</taxon>
        <taxon>Amphibia</taxon>
        <taxon>Batrachia</taxon>
        <taxon>Caudata</taxon>
        <taxon>Salamandroidea</taxon>
        <taxon>Salamandridae</taxon>
        <taxon>Pleurodelinae</taxon>
        <taxon>Pleurodeles</taxon>
    </lineage>
</organism>
<evidence type="ECO:0000256" key="1">
    <source>
        <dbReference type="SAM" id="MobiDB-lite"/>
    </source>
</evidence>
<comment type="caution">
    <text evidence="2">The sequence shown here is derived from an EMBL/GenBank/DDBJ whole genome shotgun (WGS) entry which is preliminary data.</text>
</comment>
<feature type="region of interest" description="Disordered" evidence="1">
    <location>
        <begin position="1"/>
        <end position="27"/>
    </location>
</feature>
<dbReference type="AlphaFoldDB" id="A0AAV7SPX0"/>
<gene>
    <name evidence="2" type="ORF">NDU88_006527</name>
</gene>